<proteinExistence type="predicted"/>
<feature type="domain" description="Coenzyme F420 hydrogenase/dehydrogenase beta subunit N-terminal" evidence="1">
    <location>
        <begin position="12"/>
        <end position="86"/>
    </location>
</feature>
<accession>A0ABV2DGX7</accession>
<dbReference type="InterPro" id="IPR045220">
    <property type="entry name" value="FRHB/FDHB/HCAR-like"/>
</dbReference>
<comment type="caution">
    <text evidence="3">The sequence shown here is derived from an EMBL/GenBank/DDBJ whole genome shotgun (WGS) entry which is preliminary data.</text>
</comment>
<dbReference type="EMBL" id="JBEWSZ010000001">
    <property type="protein sequence ID" value="MET2829293.1"/>
    <property type="molecule type" value="Genomic_DNA"/>
</dbReference>
<evidence type="ECO:0000259" key="1">
    <source>
        <dbReference type="Pfam" id="PF04422"/>
    </source>
</evidence>
<name>A0ABV2DGX7_9HYPH</name>
<keyword evidence="4" id="KW-1185">Reference proteome</keyword>
<dbReference type="InterPro" id="IPR007525">
    <property type="entry name" value="FrhB_FdhB_C"/>
</dbReference>
<reference evidence="3 4" key="1">
    <citation type="submission" date="2024-06" db="EMBL/GenBank/DDBJ databases">
        <authorList>
            <person name="Kim D.-U."/>
        </authorList>
    </citation>
    <scope>NUCLEOTIDE SEQUENCE [LARGE SCALE GENOMIC DNA]</scope>
    <source>
        <strain evidence="3 4">KACC15460</strain>
    </source>
</reference>
<dbReference type="Pfam" id="PF04422">
    <property type="entry name" value="FrhB_FdhB_N"/>
    <property type="match status" value="1"/>
</dbReference>
<organism evidence="3 4">
    <name type="scientific">Mesorhizobium shangrilense</name>
    <dbReference type="NCBI Taxonomy" id="460060"/>
    <lineage>
        <taxon>Bacteria</taxon>
        <taxon>Pseudomonadati</taxon>
        <taxon>Pseudomonadota</taxon>
        <taxon>Alphaproteobacteria</taxon>
        <taxon>Hyphomicrobiales</taxon>
        <taxon>Phyllobacteriaceae</taxon>
        <taxon>Mesorhizobium</taxon>
    </lineage>
</organism>
<dbReference type="Pfam" id="PF04432">
    <property type="entry name" value="FrhB_FdhB_C"/>
    <property type="match status" value="1"/>
</dbReference>
<gene>
    <name evidence="3" type="ORF">ABVQ20_20175</name>
</gene>
<dbReference type="PANTHER" id="PTHR31332">
    <property type="entry name" value="7-HYDROXYMETHYL CHLOROPHYLL A REDUCTASE, CHLOROPLASTIC"/>
    <property type="match status" value="1"/>
</dbReference>
<feature type="domain" description="Coenzyme F420 hydrogenase/dehydrogenase beta subunit C-terminal" evidence="2">
    <location>
        <begin position="97"/>
        <end position="265"/>
    </location>
</feature>
<dbReference type="InterPro" id="IPR007516">
    <property type="entry name" value="Co_F420_Hydgase/DH_bsu_N"/>
</dbReference>
<sequence>MHAIWGPIEAVYRSHAMDDAIRDRAAAGGTLTALGCFLLQSRKVDAIVHVKASSEQPMLTDCHVSYTPDDVISGSQSRYGPSPALTRLCEIVDTGARIAVIAKPCDITAVRNLMRVDARASRQILYCLTLFCGGVPTIQTSEKVVLFHGFSPSDLKTFRWRGYGWPGHTYIESADGRTAKMSYEDTWHKPGVPWSNDVQFRCKICPDSIGELADVSCPDGWVLENGKPIYREAPGLNIAIARTEKGHALLREAHQAGFVGLGPCEQEELAPMHRGHLNKKLQVPARYFALWLMRKPRLKLRNYRMLTLLRLAGPAMVWGEFTGMLARIRDGRNRENPKG</sequence>
<dbReference type="PANTHER" id="PTHR31332:SF0">
    <property type="entry name" value="7-HYDROXYMETHYL CHLOROPHYLL A REDUCTASE, CHLOROPLASTIC"/>
    <property type="match status" value="1"/>
</dbReference>
<evidence type="ECO:0000259" key="2">
    <source>
        <dbReference type="Pfam" id="PF04432"/>
    </source>
</evidence>
<evidence type="ECO:0000313" key="3">
    <source>
        <dbReference type="EMBL" id="MET2829293.1"/>
    </source>
</evidence>
<dbReference type="RefSeq" id="WP_354462229.1">
    <property type="nucleotide sequence ID" value="NZ_JBEWSZ010000001.1"/>
</dbReference>
<evidence type="ECO:0000313" key="4">
    <source>
        <dbReference type="Proteomes" id="UP001548832"/>
    </source>
</evidence>
<dbReference type="Proteomes" id="UP001548832">
    <property type="component" value="Unassembled WGS sequence"/>
</dbReference>
<protein>
    <submittedName>
        <fullName evidence="3">Coenzyme F420 hydrogenase/dehydrogenase, beta subunit C-terminal domain</fullName>
    </submittedName>
</protein>